<dbReference type="Proteomes" id="UP000032024">
    <property type="component" value="Chromosome"/>
</dbReference>
<keyword evidence="3 4" id="KW-0326">Glycosidase</keyword>
<dbReference type="GO" id="GO:0031218">
    <property type="term" value="F:arabinogalactan endo-1,4-beta-galactosidase activity"/>
    <property type="evidence" value="ECO:0007669"/>
    <property type="project" value="UniProtKB-EC"/>
</dbReference>
<dbReference type="InterPro" id="IPR011683">
    <property type="entry name" value="Glyco_hydro_53"/>
</dbReference>
<dbReference type="EC" id="3.2.1.89" evidence="4"/>
<keyword evidence="7" id="KW-1185">Reference proteome</keyword>
<dbReference type="RefSeq" id="WP_236727015.1">
    <property type="nucleotide sequence ID" value="NZ_CP010525.1"/>
</dbReference>
<feature type="compositionally biased region" description="Low complexity" evidence="5">
    <location>
        <begin position="441"/>
        <end position="456"/>
    </location>
</feature>
<comment type="similarity">
    <text evidence="1 4">Belongs to the glycosyl hydrolase 53 family.</text>
</comment>
<dbReference type="SUPFAM" id="SSF51445">
    <property type="entry name" value="(Trans)glycosidases"/>
    <property type="match status" value="2"/>
</dbReference>
<dbReference type="GO" id="GO:0045490">
    <property type="term" value="P:pectin catabolic process"/>
    <property type="evidence" value="ECO:0007669"/>
    <property type="project" value="TreeGrafter"/>
</dbReference>
<dbReference type="AlphaFoldDB" id="A0AAN0WDB7"/>
<dbReference type="PANTHER" id="PTHR34983">
    <property type="entry name" value="ARABINOGALACTAN ENDO-BETA-1,4-GALACTANASE A"/>
    <property type="match status" value="1"/>
</dbReference>
<evidence type="ECO:0000256" key="1">
    <source>
        <dbReference type="ARBA" id="ARBA00010687"/>
    </source>
</evidence>
<accession>A0AAN0WDB7</accession>
<dbReference type="InterPro" id="IPR017853">
    <property type="entry name" value="GH"/>
</dbReference>
<evidence type="ECO:0000256" key="5">
    <source>
        <dbReference type="SAM" id="MobiDB-lite"/>
    </source>
</evidence>
<dbReference type="PANTHER" id="PTHR34983:SF2">
    <property type="entry name" value="ENDO-BETA-1,4-GALACTANASE"/>
    <property type="match status" value="1"/>
</dbReference>
<dbReference type="Gene3D" id="3.20.20.80">
    <property type="entry name" value="Glycosidases"/>
    <property type="match status" value="2"/>
</dbReference>
<dbReference type="Pfam" id="PF07745">
    <property type="entry name" value="Glyco_hydro_53"/>
    <property type="match status" value="2"/>
</dbReference>
<reference evidence="7" key="1">
    <citation type="submission" date="2015-01" db="EMBL/GenBank/DDBJ databases">
        <title>Comparative genome analysis of Bacillus coagulans HM-08, Clostridium butyricum HM-68, Bacillus subtilis HM-66 and Bacillus paralicheniformis BL-09.</title>
        <authorList>
            <person name="Zhang H."/>
        </authorList>
    </citation>
    <scope>NUCLEOTIDE SEQUENCE [LARGE SCALE GENOMIC DNA]</scope>
    <source>
        <strain evidence="7">HM-08</strain>
    </source>
</reference>
<name>A0AAN0WDB7_HEYCO</name>
<evidence type="ECO:0000256" key="3">
    <source>
        <dbReference type="ARBA" id="ARBA00023295"/>
    </source>
</evidence>
<evidence type="ECO:0000313" key="7">
    <source>
        <dbReference type="Proteomes" id="UP000032024"/>
    </source>
</evidence>
<feature type="signal peptide" evidence="4">
    <location>
        <begin position="1"/>
        <end position="27"/>
    </location>
</feature>
<proteinExistence type="inferred from homology"/>
<comment type="catalytic activity">
    <reaction evidence="4">
        <text>The enzyme specifically hydrolyzes (1-&gt;4)-beta-D-galactosidic linkages in type I arabinogalactans.</text>
        <dbReference type="EC" id="3.2.1.89"/>
    </reaction>
</comment>
<sequence>MKKVTRSLLVAGSTLALLAGSFAPSLAVPFALADTPSDTAAAYSNGTDTGAFKLPALISKVSTVTDDTIRGIDLTPYQAELAAGVKYKDFNGRSLDEEGFMNLLKDSGANYVNLKVAVNPANDEGKSYGGGNPTLENAVKTAQAAKSAGLKVNINFLFSDFYTSKNNQKLPKGWATDNLKDTAVRYISESLNKLKSNNVTPDMVTVGSNMAQNFLSQDMATGNDILAAVTKEIRSFDSSIQIALAYAGPGSNWFTTIANNLKSANVDYDILGANVYAAWDAISDIKGAMEAAKQAGKKFAVLSVSYPFTDQDSDGESNGSTASDILKNGIGEVSPQGQATYLHNLYSAITADGNNTAGCGAFYDNAVWIAVEAGNSGTHWQHNKDAAEKYGTGWATTAAAGYVDGADQWAGASSVDNQALFDDLGNPLQSLTAFKQLLTGTDDGSSDNTSGNTGTTAPAPQSDPFETGTDTGLKAQTVTINKLTNMSSDTIRGVDISSYEALKEAGVKYYDFSGNQESLLKILHDNGVNYIRLRIWNDPKSSTGAIYGGGQSDVEHELAIAKEAAQYGMKILLDFHYSDFWADPAQQILPKAWRGHSDAQLQKDVYGFTSGTIKKFQNAGADVGMVQVGNEITNGMMGVTTNRDAGESYTGIWNNKTKSARVDSYIKSGIKAIRDTVPNALVTLHIETPDVQKYTDIMNAWKRDGVDYDVLGSSYYPYWSVTAKANTPETLTKVEKLAASYGKLFAVMETAWVNSLKDADGTPNSIGEEQSNWQNTNAFPVGPQGQVDALTSLYSTLMSQQNGLGAFYWEPAWIPVYAGRDNWKANKDAAEKYGTGWASSGAVGYFPDSKMYYNGNPAWGGTSWDNQGLFDDRGYALQSLKFYRDAVNDVSRQTTVIKYVDAKTGEPITPNTIVRTTVGNTAKVSLPKVNHYTPSSKSYSYSLKANTAGVKMVTVKYELTSKQGNAINYGKYVTVTNSKYAVYQNFNWKKKNVKAANKTYLAKYAYHHTNGSTYLSLYDAKGKWAGYINAHAVKTGQGKQGAGIPYSKYVTVTNGKYAVYQNFNWKKKNVKAANKTYLAKYAYHHTNGSTYLSLYDAKGKWAGYINAHAVKTGQGKQGAGIPYSKYVTVTNGKYAVYQNFNWKKKNVKAANKTYLAKYAYHHTNGSTYLSLYDAKGKWAGYINAHAVKTGQGKQGAGIPYSKYVTVTNGKYAVYQNFNWKKKNVKAANKTYLAKYAYYHSNGLTYLSLYDGKGKWVGYINAKAVKAK</sequence>
<keyword evidence="4" id="KW-0732">Signal</keyword>
<dbReference type="GO" id="GO:0015926">
    <property type="term" value="F:glucosidase activity"/>
    <property type="evidence" value="ECO:0007669"/>
    <property type="project" value="InterPro"/>
</dbReference>
<organism evidence="6 7">
    <name type="scientific">Heyndrickxia coagulans</name>
    <name type="common">Weizmannia coagulans</name>
    <dbReference type="NCBI Taxonomy" id="1398"/>
    <lineage>
        <taxon>Bacteria</taxon>
        <taxon>Bacillati</taxon>
        <taxon>Bacillota</taxon>
        <taxon>Bacilli</taxon>
        <taxon>Bacillales</taxon>
        <taxon>Bacillaceae</taxon>
        <taxon>Heyndrickxia</taxon>
    </lineage>
</organism>
<feature type="region of interest" description="Disordered" evidence="5">
    <location>
        <begin position="441"/>
        <end position="471"/>
    </location>
</feature>
<keyword evidence="2 4" id="KW-0378">Hydrolase</keyword>
<evidence type="ECO:0000256" key="4">
    <source>
        <dbReference type="RuleBase" id="RU361192"/>
    </source>
</evidence>
<gene>
    <name evidence="6" type="ORF">SB48_HM08orf05686</name>
</gene>
<dbReference type="EMBL" id="CP010525">
    <property type="protein sequence ID" value="AJO24361.1"/>
    <property type="molecule type" value="Genomic_DNA"/>
</dbReference>
<evidence type="ECO:0000313" key="6">
    <source>
        <dbReference type="EMBL" id="AJO24361.1"/>
    </source>
</evidence>
<protein>
    <recommendedName>
        <fullName evidence="4">Arabinogalactan endo-beta-1,4-galactanase</fullName>
        <ecNumber evidence="4">3.2.1.89</ecNumber>
    </recommendedName>
</protein>
<evidence type="ECO:0000256" key="2">
    <source>
        <dbReference type="ARBA" id="ARBA00022801"/>
    </source>
</evidence>
<feature type="chain" id="PRO_5042662179" description="Arabinogalactan endo-beta-1,4-galactanase" evidence="4">
    <location>
        <begin position="28"/>
        <end position="1267"/>
    </location>
</feature>